<keyword evidence="3" id="KW-0732">Signal</keyword>
<gene>
    <name evidence="5" type="ORF">C0V82_18870</name>
</gene>
<feature type="chain" id="PRO_5014489074" description="Carboxylic ester hydrolase" evidence="3">
    <location>
        <begin position="21"/>
        <end position="500"/>
    </location>
</feature>
<dbReference type="Proteomes" id="UP000234752">
    <property type="component" value="Chromosome eg_2"/>
</dbReference>
<dbReference type="OrthoDB" id="9775851at2"/>
<dbReference type="InterPro" id="IPR002018">
    <property type="entry name" value="CarbesteraseB"/>
</dbReference>
<evidence type="ECO:0000256" key="3">
    <source>
        <dbReference type="RuleBase" id="RU361235"/>
    </source>
</evidence>
<reference evidence="5 6" key="1">
    <citation type="submission" date="2017-12" db="EMBL/GenBank/DDBJ databases">
        <title>Genomes of bacteria within cyanobacterial aggregates.</title>
        <authorList>
            <person name="Cai H."/>
        </authorList>
    </citation>
    <scope>NUCLEOTIDE SEQUENCE [LARGE SCALE GENOMIC DNA]</scope>
    <source>
        <strain evidence="5 6">TH16</strain>
    </source>
</reference>
<dbReference type="EMBL" id="CP025612">
    <property type="protein sequence ID" value="AUN32432.1"/>
    <property type="molecule type" value="Genomic_DNA"/>
</dbReference>
<feature type="signal peptide" evidence="3">
    <location>
        <begin position="1"/>
        <end position="20"/>
    </location>
</feature>
<feature type="domain" description="Carboxylesterase type B" evidence="4">
    <location>
        <begin position="372"/>
        <end position="463"/>
    </location>
</feature>
<evidence type="ECO:0000259" key="4">
    <source>
        <dbReference type="Pfam" id="PF00135"/>
    </source>
</evidence>
<evidence type="ECO:0000256" key="1">
    <source>
        <dbReference type="ARBA" id="ARBA00005964"/>
    </source>
</evidence>
<accession>A0A2K9NH72</accession>
<proteinExistence type="inferred from homology"/>
<organism evidence="5 6">
    <name type="scientific">Niveispirillum cyanobacteriorum</name>
    <dbReference type="NCBI Taxonomy" id="1612173"/>
    <lineage>
        <taxon>Bacteria</taxon>
        <taxon>Pseudomonadati</taxon>
        <taxon>Pseudomonadota</taxon>
        <taxon>Alphaproteobacteria</taxon>
        <taxon>Rhodospirillales</taxon>
        <taxon>Azospirillaceae</taxon>
        <taxon>Niveispirillum</taxon>
    </lineage>
</organism>
<dbReference type="Pfam" id="PF00135">
    <property type="entry name" value="COesterase"/>
    <property type="match status" value="2"/>
</dbReference>
<dbReference type="GO" id="GO:0016787">
    <property type="term" value="F:hydrolase activity"/>
    <property type="evidence" value="ECO:0007669"/>
    <property type="project" value="UniProtKB-KW"/>
</dbReference>
<dbReference type="InterPro" id="IPR019826">
    <property type="entry name" value="Carboxylesterase_B_AS"/>
</dbReference>
<evidence type="ECO:0000313" key="6">
    <source>
        <dbReference type="Proteomes" id="UP000234752"/>
    </source>
</evidence>
<evidence type="ECO:0000256" key="2">
    <source>
        <dbReference type="ARBA" id="ARBA00022801"/>
    </source>
</evidence>
<protein>
    <recommendedName>
        <fullName evidence="3">Carboxylic ester hydrolase</fullName>
        <ecNumber evidence="3">3.1.1.-</ecNumber>
    </recommendedName>
</protein>
<evidence type="ECO:0000313" key="5">
    <source>
        <dbReference type="EMBL" id="AUN32432.1"/>
    </source>
</evidence>
<dbReference type="EC" id="3.1.1.-" evidence="3"/>
<dbReference type="SUPFAM" id="SSF53474">
    <property type="entry name" value="alpha/beta-Hydrolases"/>
    <property type="match status" value="1"/>
</dbReference>
<dbReference type="Gene3D" id="3.40.50.1820">
    <property type="entry name" value="alpha/beta hydrolase"/>
    <property type="match status" value="1"/>
</dbReference>
<feature type="domain" description="Carboxylesterase type B" evidence="4">
    <location>
        <begin position="23"/>
        <end position="337"/>
    </location>
</feature>
<dbReference type="KEGG" id="ncb:C0V82_18870"/>
<keyword evidence="2 3" id="KW-0378">Hydrolase</keyword>
<name>A0A2K9NH72_9PROT</name>
<dbReference type="PROSITE" id="PS00122">
    <property type="entry name" value="CARBOXYLESTERASE_B_1"/>
    <property type="match status" value="1"/>
</dbReference>
<comment type="similarity">
    <text evidence="1 3">Belongs to the type-B carboxylesterase/lipase family.</text>
</comment>
<dbReference type="PROSITE" id="PS00941">
    <property type="entry name" value="CARBOXYLESTERASE_B_2"/>
    <property type="match status" value="1"/>
</dbReference>
<sequence>MTMRHLFVALLLFVAPAAIAAPITVEGGKVEGVADGDIVAFKGIPYAAAPVGQLRWRPPEPVIPWQGVRKADTYGLDCLQSPFPGDAAPLGGPMGEDCLFVNVWAPKPQTGTKRPVMVWIHGGGFVNGGSSPAVYDGSAFAKSGVVLVSLNYRLGRFGFFAHPALTAEAGAEPTGNFGFMDQVAALKWVRRNIAAFGGDPANVTLFGESAGGRSVHVLLAAPAAKGLFDKALIMSGGGRVTTLGLLPLRQAEMRGVNFARKAGLTDDSAKGLAALRALSADKIVDGLDMRSIMGDGVDHYAGPMLDGKFLAEEPAKSIADGKAPRMPMMIGATGLDGFPIGDADMLLKGFGANEAAARQAYASPTPLLTSWKIVGDRIFIEPARYLARQWSEAGLPAYAYRFNYVAESQRATMPGATHASEIPYAFRTVELRYPSAVSAADQAISKAFHEHFVAFAKSGNPGYPAYRAADDKLMEYGAGGAAFIPDPLRQRLDVMEKAQK</sequence>
<dbReference type="InterPro" id="IPR029058">
    <property type="entry name" value="AB_hydrolase_fold"/>
</dbReference>
<dbReference type="InterPro" id="IPR050309">
    <property type="entry name" value="Type-B_Carboxylest/Lipase"/>
</dbReference>
<dbReference type="PANTHER" id="PTHR11559">
    <property type="entry name" value="CARBOXYLESTERASE"/>
    <property type="match status" value="1"/>
</dbReference>
<dbReference type="InterPro" id="IPR019819">
    <property type="entry name" value="Carboxylesterase_B_CS"/>
</dbReference>
<keyword evidence="6" id="KW-1185">Reference proteome</keyword>
<dbReference type="AlphaFoldDB" id="A0A2K9NH72"/>